<feature type="domain" description="Orn/Lys/Arg decarboxylases family 1 pyridoxal-P attachment site" evidence="7">
    <location>
        <begin position="147"/>
        <end position="597"/>
    </location>
</feature>
<dbReference type="AlphaFoldDB" id="A0A443IDT8"/>
<dbReference type="InterPro" id="IPR015422">
    <property type="entry name" value="PyrdxlP-dep_Trfase_small"/>
</dbReference>
<dbReference type="InterPro" id="IPR008286">
    <property type="entry name" value="Prn/Lys/Arg_de-COase_C"/>
</dbReference>
<organism evidence="10 11">
    <name type="scientific">[Pantoea] beijingensis</name>
    <dbReference type="NCBI Taxonomy" id="1324864"/>
    <lineage>
        <taxon>Bacteria</taxon>
        <taxon>Pseudomonadati</taxon>
        <taxon>Pseudomonadota</taxon>
        <taxon>Gammaproteobacteria</taxon>
        <taxon>Enterobacterales</taxon>
        <taxon>Erwiniaceae</taxon>
        <taxon>Erwinia</taxon>
    </lineage>
</organism>
<dbReference type="RefSeq" id="WP_128177253.1">
    <property type="nucleotide sequence ID" value="NZ_CP071409.1"/>
</dbReference>
<reference evidence="10 11" key="1">
    <citation type="submission" date="2014-04" db="EMBL/GenBank/DDBJ databases">
        <title>Draft genome sequence of Pantoea beijingensis strain LMG 27579, an emerging pathogen to Pleurotus eryngii with potential industrial application.</title>
        <authorList>
            <person name="Xu F."/>
            <person name="Liu Y."/>
            <person name="Wang S."/>
            <person name="Yin Y."/>
            <person name="Ma Y."/>
            <person name="Zhao S."/>
            <person name="Rong C."/>
        </authorList>
    </citation>
    <scope>NUCLEOTIDE SEQUENCE [LARGE SCALE GENOMIC DNA]</scope>
    <source>
        <strain evidence="10 11">LMG 27579</strain>
    </source>
</reference>
<dbReference type="PIRSF" id="PIRSF009393">
    <property type="entry name" value="Orn_decarb"/>
    <property type="match status" value="1"/>
</dbReference>
<dbReference type="InterPro" id="IPR036633">
    <property type="entry name" value="Prn/Lys/Arg_de-COase_C_sf"/>
</dbReference>
<name>A0A443IDT8_9GAMM</name>
<evidence type="ECO:0000259" key="7">
    <source>
        <dbReference type="Pfam" id="PF01276"/>
    </source>
</evidence>
<dbReference type="Gene3D" id="3.40.640.10">
    <property type="entry name" value="Type I PLP-dependent aspartate aminotransferase-like (Major domain)"/>
    <property type="match status" value="1"/>
</dbReference>
<gene>
    <name evidence="10" type="ORF">ED28_09080</name>
</gene>
<dbReference type="GO" id="GO:0030170">
    <property type="term" value="F:pyridoxal phosphate binding"/>
    <property type="evidence" value="ECO:0007669"/>
    <property type="project" value="TreeGrafter"/>
</dbReference>
<dbReference type="Gene3D" id="3.40.50.2300">
    <property type="match status" value="1"/>
</dbReference>
<feature type="domain" description="Orn/Lys/Arg decarboxylase N-terminal" evidence="8">
    <location>
        <begin position="37"/>
        <end position="141"/>
    </location>
</feature>
<evidence type="ECO:0000256" key="6">
    <source>
        <dbReference type="PIRSR" id="PIRSR009393-1"/>
    </source>
</evidence>
<comment type="cofactor">
    <cofactor evidence="1">
        <name>pyridoxal 5'-phosphate</name>
        <dbReference type="ChEBI" id="CHEBI:597326"/>
    </cofactor>
</comment>
<evidence type="ECO:0000256" key="2">
    <source>
        <dbReference type="ARBA" id="ARBA00010671"/>
    </source>
</evidence>
<dbReference type="PANTHER" id="PTHR45229">
    <property type="entry name" value="CONSTITUTIVE ORNITHINE DECARBOXYLASE"/>
    <property type="match status" value="1"/>
</dbReference>
<evidence type="ECO:0000256" key="4">
    <source>
        <dbReference type="ARBA" id="ARBA00022898"/>
    </source>
</evidence>
<dbReference type="Gene3D" id="3.90.100.10">
    <property type="entry name" value="Orn/Lys/Arg decarboxylase, C-terminal domain"/>
    <property type="match status" value="1"/>
</dbReference>
<dbReference type="Gene3D" id="3.90.1150.10">
    <property type="entry name" value="Aspartate Aminotransferase, domain 1"/>
    <property type="match status" value="1"/>
</dbReference>
<dbReference type="PANTHER" id="PTHR45229:SF3">
    <property type="entry name" value="BIODEGRADATIVE ARGININE DECARBOXYLASE"/>
    <property type="match status" value="1"/>
</dbReference>
<evidence type="ECO:0000256" key="3">
    <source>
        <dbReference type="ARBA" id="ARBA00022793"/>
    </source>
</evidence>
<dbReference type="SUPFAM" id="SSF53383">
    <property type="entry name" value="PLP-dependent transferases"/>
    <property type="match status" value="1"/>
</dbReference>
<dbReference type="SUPFAM" id="SSF55904">
    <property type="entry name" value="Ornithine decarboxylase C-terminal domain"/>
    <property type="match status" value="1"/>
</dbReference>
<dbReference type="InterPro" id="IPR000310">
    <property type="entry name" value="Orn/Lys/Arg_deCO2ase_major_dom"/>
</dbReference>
<evidence type="ECO:0000256" key="5">
    <source>
        <dbReference type="ARBA" id="ARBA00023239"/>
    </source>
</evidence>
<dbReference type="InterPro" id="IPR015424">
    <property type="entry name" value="PyrdxlP-dep_Trfase"/>
</dbReference>
<comment type="caution">
    <text evidence="10">The sequence shown here is derived from an EMBL/GenBank/DDBJ whole genome shotgun (WGS) entry which is preliminary data.</text>
</comment>
<feature type="modified residue" description="N6-(pyridoxal phosphate)lysine" evidence="6">
    <location>
        <position position="393"/>
    </location>
</feature>
<evidence type="ECO:0000259" key="8">
    <source>
        <dbReference type="Pfam" id="PF03709"/>
    </source>
</evidence>
<keyword evidence="4 6" id="KW-0663">Pyridoxal phosphate</keyword>
<evidence type="ECO:0000256" key="1">
    <source>
        <dbReference type="ARBA" id="ARBA00001933"/>
    </source>
</evidence>
<accession>A0A443IDT8</accession>
<dbReference type="EMBL" id="JMEE01000028">
    <property type="protein sequence ID" value="RWR02213.1"/>
    <property type="molecule type" value="Genomic_DNA"/>
</dbReference>
<evidence type="ECO:0000259" key="9">
    <source>
        <dbReference type="Pfam" id="PF03711"/>
    </source>
</evidence>
<dbReference type="InterPro" id="IPR005308">
    <property type="entry name" value="OKR_de-COase_N"/>
</dbReference>
<dbReference type="GO" id="GO:0006527">
    <property type="term" value="P:L-arginine catabolic process"/>
    <property type="evidence" value="ECO:0007669"/>
    <property type="project" value="TreeGrafter"/>
</dbReference>
<keyword evidence="3" id="KW-0210">Decarboxylase</keyword>
<evidence type="ECO:0000313" key="11">
    <source>
        <dbReference type="Proteomes" id="UP000288794"/>
    </source>
</evidence>
<dbReference type="Pfam" id="PF03709">
    <property type="entry name" value="OKR_DC_1_N"/>
    <property type="match status" value="1"/>
</dbReference>
<dbReference type="InterPro" id="IPR015421">
    <property type="entry name" value="PyrdxlP-dep_Trfase_major"/>
</dbReference>
<comment type="similarity">
    <text evidence="2">Belongs to the Orn/Lys/Arg decarboxylase class-I family.</text>
</comment>
<keyword evidence="5" id="KW-0456">Lyase</keyword>
<protein>
    <submittedName>
        <fullName evidence="10">Arginine decarboxylase</fullName>
    </submittedName>
</protein>
<proteinExistence type="inferred from homology"/>
<dbReference type="Pfam" id="PF01276">
    <property type="entry name" value="OKR_DC_1"/>
    <property type="match status" value="1"/>
</dbReference>
<dbReference type="InterPro" id="IPR011193">
    <property type="entry name" value="Orn/lys/arg_de-COase"/>
</dbReference>
<dbReference type="GO" id="GO:0008792">
    <property type="term" value="F:arginine decarboxylase activity"/>
    <property type="evidence" value="ECO:0007669"/>
    <property type="project" value="TreeGrafter"/>
</dbReference>
<evidence type="ECO:0000313" key="10">
    <source>
        <dbReference type="EMBL" id="RWR02213.1"/>
    </source>
</evidence>
<sequence length="782" mass="87291">MRYEINRDLPILIISISDGDVQLKNSYEAIKEERILNDYHFIDSYTIEDALVTLRKESGIRCVIIDDNDFPGQEGCSKQIQDIIRVIRKKNYSIPIFLSSRTPILGRLPMAIIREIHEYININQDTPAFIAGRLHLAIRQYTENLLPPYFSALKSYATDSPYYWDCPGHQGGVAYLKHPVGREFINFFGENIMRADIGIATPEMGDWLEHKGAPGASEKRAAALFGADKTYYVTGGSSQSNQIVGHSLPLKEKVVLVDRNCHKSVNHELTITQANPVYFQPSRNGFGLIGPIPPEQFEAQSISQKINDSVFASQMEDPLPVYAIITNCTYDGLIYDVTAITRTLSDSVPRIKFDEAWYAYAKFHPLYRGRFAMDVPTDKEKGPTLYAVQSTHKMLAAFSSASMIHIRNSRRAPVNYENFNQSFMMHGTTSPFYPIIASIDVATAMMEGEAGKTLLDEAINDALNFRKTMVNVADKEKEDNPDGWFFGVWQPTMLLHEGKPVSFTSIPNSILARDASCWVLREGECWHGFNGLPDGYAMLDPIKVTITCPGLNAQGKISTFGIPAPVVSKYLGTQRIIPARNGDYNILILFALGSTQGKWNTLIDLLMVFKRHYDDNTQLSSVLPDVAASASRYQNMGLGDLCRAIHQANIELDIARLSELACTAETIPVLSPSQAYEHLVADNTELVAVAKIRNRTLAVMITPYPPGIPLIMPGEIITSESQPIVDYLVALQIFGQQFPGFEHELQGVEIDEKGGYWVRCIKEDALRRVPLAFEALPAPQSS</sequence>
<dbReference type="Pfam" id="PF03711">
    <property type="entry name" value="OKR_DC_1_C"/>
    <property type="match status" value="1"/>
</dbReference>
<feature type="domain" description="Orn/Lys/Arg decarboxylase C-terminal" evidence="9">
    <location>
        <begin position="623"/>
        <end position="752"/>
    </location>
</feature>
<dbReference type="GO" id="GO:0005829">
    <property type="term" value="C:cytosol"/>
    <property type="evidence" value="ECO:0007669"/>
    <property type="project" value="TreeGrafter"/>
</dbReference>
<keyword evidence="11" id="KW-1185">Reference proteome</keyword>
<dbReference type="Proteomes" id="UP000288794">
    <property type="component" value="Unassembled WGS sequence"/>
</dbReference>